<dbReference type="Gene3D" id="1.10.3020.20">
    <property type="match status" value="1"/>
</dbReference>
<feature type="domain" description="Xaa-Pro dipeptidyl-peptidase C-terminal" evidence="3">
    <location>
        <begin position="453"/>
        <end position="698"/>
    </location>
</feature>
<sequence length="704" mass="77390">MFVPIPNGMHLRKPSARGNFIPASPRRSIGTGVGPRSAQKPAPSSGDSALPSPVFSDHHLSPLWLGLLPAAQAESTPAECRIMRGPVRSASPMLAGAGYRPAIFCIGPGAPAIPRTRYPHMAEESSLSLNMTLQHIIAKHPNPPENDPRYDGDSAYSLKTLPAGWRSSATSKALDEDLIFEKNVPIKLRDGITILADIFRPVKQEKNLPAILVWSPYGKTGRGKCSISAIAWLEAGILPSELSGLEKFEGPDPARWCPKGYAVINIDPRGTYDSEGIQSPVPSRAMVQDAYDVVEWLAVQPWCNGKVGAAGNSQLAMSQFFIGESQAPHLAALAPWEGLTDNYRATVARGGIPDTEFAASIFGLLCGRDRFELLTDELEQPGQDGLYREHARNINASPSLIKVPLYMTASVGSVIHLQGSILAWKKAASADKWLRLHGGQEWWDLYHQQDDLERFFDRYLKGLDNGWEQTARVRYQLLPFGPLSSPKTLAYRTAADFPPPEMKEMKLYLAGVGALSLEPQGTAASLYGANDTQEDFDIYITLRKVDKDGQTLFQYCWPLDDLQAVAKAQGKPIPASHEQYPALNTAVYVGPSGRIRASHRKIRSPRPGDEENNLSWPGWPFHPHDERQPVPAGTIVPIETGIWPANIEVSKGEAIRLDLTPVKKDLFDFPWQVRNKITSSQKGTQSFHFGGSYDAHLILPMIQL</sequence>
<keyword evidence="1" id="KW-0378">Hydrolase</keyword>
<gene>
    <name evidence="4" type="ORF">PAN0_010d4165</name>
</gene>
<name>A0A081CGZ7_PSEA2</name>
<protein>
    <submittedName>
        <fullName evidence="4">Acylase and diesterase protein</fullName>
    </submittedName>
</protein>
<dbReference type="NCBIfam" id="TIGR00976">
    <property type="entry name" value="CocE_NonD"/>
    <property type="match status" value="1"/>
</dbReference>
<dbReference type="PANTHER" id="PTHR43056">
    <property type="entry name" value="PEPTIDASE S9 PROLYL OLIGOPEPTIDASE"/>
    <property type="match status" value="1"/>
</dbReference>
<dbReference type="GeneID" id="26304989"/>
<dbReference type="RefSeq" id="XP_014656105.1">
    <property type="nucleotide sequence ID" value="XM_014800619.1"/>
</dbReference>
<dbReference type="EMBL" id="DF830077">
    <property type="protein sequence ID" value="GAK65943.1"/>
    <property type="molecule type" value="Genomic_DNA"/>
</dbReference>
<keyword evidence="5" id="KW-1185">Reference proteome</keyword>
<feature type="region of interest" description="Disordered" evidence="2">
    <location>
        <begin position="13"/>
        <end position="52"/>
    </location>
</feature>
<dbReference type="InterPro" id="IPR050585">
    <property type="entry name" value="Xaa-Pro_dipeptidyl-ppase/CocE"/>
</dbReference>
<evidence type="ECO:0000313" key="4">
    <source>
        <dbReference type="EMBL" id="GAK65943.1"/>
    </source>
</evidence>
<dbReference type="Pfam" id="PF02129">
    <property type="entry name" value="Peptidase_S15"/>
    <property type="match status" value="1"/>
</dbReference>
<dbReference type="PANTHER" id="PTHR43056:SF10">
    <property type="entry name" value="COCE_NOND FAMILY, PUTATIVE (AFU_ORTHOLOGUE AFUA_7G00600)-RELATED"/>
    <property type="match status" value="1"/>
</dbReference>
<dbReference type="InterPro" id="IPR008979">
    <property type="entry name" value="Galactose-bd-like_sf"/>
</dbReference>
<evidence type="ECO:0000259" key="3">
    <source>
        <dbReference type="SMART" id="SM00939"/>
    </source>
</evidence>
<dbReference type="Pfam" id="PF08530">
    <property type="entry name" value="PepX_C"/>
    <property type="match status" value="1"/>
</dbReference>
<dbReference type="InterPro" id="IPR029058">
    <property type="entry name" value="AB_hydrolase_fold"/>
</dbReference>
<dbReference type="SUPFAM" id="SSF53474">
    <property type="entry name" value="alpha/beta-Hydrolases"/>
    <property type="match status" value="1"/>
</dbReference>
<evidence type="ECO:0000256" key="2">
    <source>
        <dbReference type="SAM" id="MobiDB-lite"/>
    </source>
</evidence>
<dbReference type="HOGENOM" id="CLU_015590_3_0_1"/>
<dbReference type="InterPro" id="IPR005674">
    <property type="entry name" value="CocE/Ser_esterase"/>
</dbReference>
<evidence type="ECO:0000313" key="5">
    <source>
        <dbReference type="Proteomes" id="UP000053758"/>
    </source>
</evidence>
<dbReference type="Gene3D" id="2.60.120.260">
    <property type="entry name" value="Galactose-binding domain-like"/>
    <property type="match status" value="1"/>
</dbReference>
<dbReference type="InterPro" id="IPR000383">
    <property type="entry name" value="Xaa-Pro-like_dom"/>
</dbReference>
<dbReference type="SUPFAM" id="SSF49785">
    <property type="entry name" value="Galactose-binding domain-like"/>
    <property type="match status" value="1"/>
</dbReference>
<evidence type="ECO:0000256" key="1">
    <source>
        <dbReference type="ARBA" id="ARBA00022801"/>
    </source>
</evidence>
<dbReference type="GO" id="GO:0008239">
    <property type="term" value="F:dipeptidyl-peptidase activity"/>
    <property type="evidence" value="ECO:0007669"/>
    <property type="project" value="InterPro"/>
</dbReference>
<dbReference type="SMART" id="SM00939">
    <property type="entry name" value="PepX_C"/>
    <property type="match status" value="1"/>
</dbReference>
<dbReference type="Proteomes" id="UP000053758">
    <property type="component" value="Unassembled WGS sequence"/>
</dbReference>
<dbReference type="AlphaFoldDB" id="A0A081CGZ7"/>
<dbReference type="Gene3D" id="3.40.50.1820">
    <property type="entry name" value="alpha/beta hydrolase"/>
    <property type="match status" value="1"/>
</dbReference>
<organism evidence="4">
    <name type="scientific">Pseudozyma antarctica</name>
    <name type="common">Yeast</name>
    <name type="synonym">Candida antarctica</name>
    <dbReference type="NCBI Taxonomy" id="84753"/>
    <lineage>
        <taxon>Eukaryota</taxon>
        <taxon>Fungi</taxon>
        <taxon>Dikarya</taxon>
        <taxon>Basidiomycota</taxon>
        <taxon>Ustilaginomycotina</taxon>
        <taxon>Ustilaginomycetes</taxon>
        <taxon>Ustilaginales</taxon>
        <taxon>Ustilaginaceae</taxon>
        <taxon>Moesziomyces</taxon>
    </lineage>
</organism>
<reference evidence="4" key="1">
    <citation type="submission" date="2014-07" db="EMBL/GenBank/DDBJ databases">
        <title>Draft genome sequence of the yeast Pseudozyma antarctica JCM 10317 known as a producer of lipase B which used in a wide range of industrial applications.</title>
        <authorList>
            <person name="Morita T."/>
            <person name="Saika A."/>
            <person name="Koike H."/>
        </authorList>
    </citation>
    <scope>NUCLEOTIDE SEQUENCE</scope>
    <source>
        <strain evidence="4">JCM 10317</strain>
    </source>
</reference>
<accession>A0A081CGZ7</accession>
<dbReference type="InterPro" id="IPR013736">
    <property type="entry name" value="Xaa-Pro_dipept_C"/>
</dbReference>
<proteinExistence type="predicted"/>